<dbReference type="AlphaFoldDB" id="A0A135I165"/>
<dbReference type="SUPFAM" id="SSF51905">
    <property type="entry name" value="FAD/NAD(P)-binding domain"/>
    <property type="match status" value="1"/>
</dbReference>
<dbReference type="GO" id="GO:0071949">
    <property type="term" value="F:FAD binding"/>
    <property type="evidence" value="ECO:0007669"/>
    <property type="project" value="InterPro"/>
</dbReference>
<dbReference type="PANTHER" id="PTHR43876">
    <property type="entry name" value="UBIQUINONE BIOSYNTHESIS MONOOXYGENASE COQ6, MITOCHONDRIAL"/>
    <property type="match status" value="1"/>
</dbReference>
<evidence type="ECO:0000313" key="3">
    <source>
        <dbReference type="Proteomes" id="UP000070107"/>
    </source>
</evidence>
<dbReference type="OrthoDB" id="7907296at2"/>
<evidence type="ECO:0000313" key="2">
    <source>
        <dbReference type="EMBL" id="KXF79190.1"/>
    </source>
</evidence>
<reference evidence="2 3" key="1">
    <citation type="submission" date="2015-11" db="EMBL/GenBank/DDBJ databases">
        <title>Draft genome sequence of Paramesorhizobium deserti A-3-E, a strain highly resistant to diverse beta-lactam antibiotics.</title>
        <authorList>
            <person name="Lv R."/>
            <person name="Yang X."/>
            <person name="Fang N."/>
            <person name="Guo J."/>
            <person name="Luo X."/>
            <person name="Peng F."/>
            <person name="Yang R."/>
            <person name="Cui Y."/>
            <person name="Fang C."/>
            <person name="Song Y."/>
        </authorList>
    </citation>
    <scope>NUCLEOTIDE SEQUENCE [LARGE SCALE GENOMIC DNA]</scope>
    <source>
        <strain evidence="2 3">A-3-E</strain>
    </source>
</reference>
<protein>
    <recommendedName>
        <fullName evidence="1">FAD-binding domain-containing protein</fullName>
    </recommendedName>
</protein>
<organism evidence="2 3">
    <name type="scientific">Paramesorhizobium deserti</name>
    <dbReference type="NCBI Taxonomy" id="1494590"/>
    <lineage>
        <taxon>Bacteria</taxon>
        <taxon>Pseudomonadati</taxon>
        <taxon>Pseudomonadota</taxon>
        <taxon>Alphaproteobacteria</taxon>
        <taxon>Hyphomicrobiales</taxon>
        <taxon>Phyllobacteriaceae</taxon>
        <taxon>Paramesorhizobium</taxon>
    </lineage>
</organism>
<dbReference type="RefSeq" id="WP_068880527.1">
    <property type="nucleotide sequence ID" value="NZ_LNTU01000001.1"/>
</dbReference>
<keyword evidence="3" id="KW-1185">Reference proteome</keyword>
<comment type="caution">
    <text evidence="2">The sequence shown here is derived from an EMBL/GenBank/DDBJ whole genome shotgun (WGS) entry which is preliminary data.</text>
</comment>
<proteinExistence type="predicted"/>
<feature type="domain" description="FAD-binding" evidence="1">
    <location>
        <begin position="136"/>
        <end position="321"/>
    </location>
</feature>
<dbReference type="PANTHER" id="PTHR43876:SF7">
    <property type="entry name" value="UBIQUINONE BIOSYNTHESIS MONOOXYGENASE COQ6, MITOCHONDRIAL"/>
    <property type="match status" value="1"/>
</dbReference>
<dbReference type="Pfam" id="PF01494">
    <property type="entry name" value="FAD_binding_3"/>
    <property type="match status" value="2"/>
</dbReference>
<accession>A0A135I165</accession>
<feature type="domain" description="FAD-binding" evidence="1">
    <location>
        <begin position="21"/>
        <end position="86"/>
    </location>
</feature>
<dbReference type="InterPro" id="IPR051205">
    <property type="entry name" value="UbiH/COQ6_monooxygenase"/>
</dbReference>
<name>A0A135I165_9HYPH</name>
<evidence type="ECO:0000259" key="1">
    <source>
        <dbReference type="Pfam" id="PF01494"/>
    </source>
</evidence>
<dbReference type="PRINTS" id="PR00420">
    <property type="entry name" value="RNGMNOXGNASE"/>
</dbReference>
<dbReference type="STRING" id="1494590.ATN84_05545"/>
<dbReference type="Proteomes" id="UP000070107">
    <property type="component" value="Unassembled WGS sequence"/>
</dbReference>
<dbReference type="InterPro" id="IPR036188">
    <property type="entry name" value="FAD/NAD-bd_sf"/>
</dbReference>
<dbReference type="EMBL" id="LNTU01000001">
    <property type="protein sequence ID" value="KXF79190.1"/>
    <property type="molecule type" value="Genomic_DNA"/>
</dbReference>
<gene>
    <name evidence="2" type="ORF">ATN84_05545</name>
</gene>
<sequence>MTNAQSPHEQKPQADTVTTEEADILIIGGGLAGVSAATALSRRGFDVVLISAHDRHPPDFRAEKLGEAQMRLFERIGLDHAVRAYMTAFDGVWHRRFGRIMERGSKREYGGDYSGLVNALRGALPPQVRSVVGRVDDFQTSAERQQVALADGRRFAGRLVIVATGLGDSIRKKLGIEREVFSPAHSLCCGFDLARPRSDFPFPSLVWSGERFDDRVSYLTLFPIGDKMRGNFFVYRSFAEEWTRRFREEPEQSLRELMPNLEKTFGEIQITGPVIARPIDLVRVRGHEQAGVVLIGDAFRVICPITGTGIDKALTDVDRLCNVHIPRWFGTPGMGADKIGQFYADPVKVARDASATKMSLDSKSIKTKRGFYWKFRRLRSSTLGRAKHYVHGAIGRTGRRSRPAA</sequence>
<dbReference type="InterPro" id="IPR002938">
    <property type="entry name" value="FAD-bd"/>
</dbReference>
<dbReference type="Gene3D" id="3.50.50.60">
    <property type="entry name" value="FAD/NAD(P)-binding domain"/>
    <property type="match status" value="1"/>
</dbReference>